<name>A0A2P7AYM1_9HYPH</name>
<keyword evidence="6" id="KW-0540">Nuclease</keyword>
<dbReference type="OrthoDB" id="164285at2"/>
<evidence type="ECO:0000256" key="1">
    <source>
        <dbReference type="ARBA" id="ARBA00010923"/>
    </source>
</evidence>
<comment type="similarity">
    <text evidence="1">Belongs to the type-I restriction system S methylase family.</text>
</comment>
<dbReference type="Proteomes" id="UP000241158">
    <property type="component" value="Unassembled WGS sequence"/>
</dbReference>
<dbReference type="GO" id="GO:0009307">
    <property type="term" value="P:DNA restriction-modification system"/>
    <property type="evidence" value="ECO:0007669"/>
    <property type="project" value="UniProtKB-KW"/>
</dbReference>
<dbReference type="Gene3D" id="3.90.220.20">
    <property type="entry name" value="DNA methylase specificity domains"/>
    <property type="match status" value="2"/>
</dbReference>
<evidence type="ECO:0000256" key="2">
    <source>
        <dbReference type="ARBA" id="ARBA00022747"/>
    </source>
</evidence>
<dbReference type="GO" id="GO:0004519">
    <property type="term" value="F:endonuclease activity"/>
    <property type="evidence" value="ECO:0007669"/>
    <property type="project" value="UniProtKB-KW"/>
</dbReference>
<dbReference type="PANTHER" id="PTHR43140">
    <property type="entry name" value="TYPE-1 RESTRICTION ENZYME ECOKI SPECIFICITY PROTEIN"/>
    <property type="match status" value="1"/>
</dbReference>
<dbReference type="CDD" id="cd17522">
    <property type="entry name" value="RMtype1_S_MjaORF1531P-TRD1-CR1_like"/>
    <property type="match status" value="1"/>
</dbReference>
<proteinExistence type="inferred from homology"/>
<dbReference type="SUPFAM" id="SSF116734">
    <property type="entry name" value="DNA methylase specificity domain"/>
    <property type="match status" value="2"/>
</dbReference>
<evidence type="ECO:0000313" key="7">
    <source>
        <dbReference type="Proteomes" id="UP000241158"/>
    </source>
</evidence>
<feature type="region of interest" description="Disordered" evidence="4">
    <location>
        <begin position="429"/>
        <end position="449"/>
    </location>
</feature>
<comment type="caution">
    <text evidence="6">The sequence shown here is derived from an EMBL/GenBank/DDBJ whole genome shotgun (WGS) entry which is preliminary data.</text>
</comment>
<sequence>MMIKPKSWEDTIFGDVILTIRNGYNVTQNKDGLGVPLTRIETIATGQINTSKVGYGEGVPQEYRLCDGDILFSHINSGKHIGKTAIYRDRLGDLYHGINLLRFTLASDVDVEFFEAQCRYLRAEEVFSMRAQHAVNQASLNQQAIRSFPFSLPPLPEQRRIVSKIDRLSSKSKRARNHLDHIPRLIEKYKQAVLAAAYEGHFTSDKRNGGVTIRIAELVVKLDQGWSPKCESEPAKSNEWAVIKTTAIQPINFVASANKKLPPHLNPRPAITLNAGDVLITRAGPRSRVAVACMVNEAHSRLMLCDKAYRLRVNPKTADPTFITYMLNTPQCLDALEEMKTGINDSGLNLTQSKFLDLPIPSFSKDEQAETVKCIERAFAWIDRFASETTGARGLIDHLDQAVLASAFRGELVPQDPADEPANALLERIKSQRNAKPKSRRRQASGGDC</sequence>
<organism evidence="6 7">
    <name type="scientific">Phyllobacterium endophyticum</name>
    <dbReference type="NCBI Taxonomy" id="1149773"/>
    <lineage>
        <taxon>Bacteria</taxon>
        <taxon>Pseudomonadati</taxon>
        <taxon>Pseudomonadota</taxon>
        <taxon>Alphaproteobacteria</taxon>
        <taxon>Hyphomicrobiales</taxon>
        <taxon>Phyllobacteriaceae</taxon>
        <taxon>Phyllobacterium</taxon>
    </lineage>
</organism>
<evidence type="ECO:0000259" key="5">
    <source>
        <dbReference type="Pfam" id="PF01420"/>
    </source>
</evidence>
<dbReference type="InterPro" id="IPR051212">
    <property type="entry name" value="Type-I_RE_S_subunit"/>
</dbReference>
<keyword evidence="2" id="KW-0680">Restriction system</keyword>
<evidence type="ECO:0000256" key="4">
    <source>
        <dbReference type="SAM" id="MobiDB-lite"/>
    </source>
</evidence>
<dbReference type="PANTHER" id="PTHR43140:SF1">
    <property type="entry name" value="TYPE I RESTRICTION ENZYME ECOKI SPECIFICITY SUBUNIT"/>
    <property type="match status" value="1"/>
</dbReference>
<keyword evidence="6" id="KW-0255">Endonuclease</keyword>
<dbReference type="RefSeq" id="WP_106714604.1">
    <property type="nucleotide sequence ID" value="NZ_JACHXT010000002.1"/>
</dbReference>
<dbReference type="EMBL" id="PGGN01000001">
    <property type="protein sequence ID" value="PSH59308.1"/>
    <property type="molecule type" value="Genomic_DNA"/>
</dbReference>
<keyword evidence="3" id="KW-0238">DNA-binding</keyword>
<reference evidence="7" key="1">
    <citation type="submission" date="2017-11" db="EMBL/GenBank/DDBJ databases">
        <authorList>
            <person name="Kuznetsova I."/>
            <person name="Sazanova A."/>
            <person name="Chirak E."/>
            <person name="Safronova V."/>
            <person name="Willems A."/>
        </authorList>
    </citation>
    <scope>NUCLEOTIDE SEQUENCE [LARGE SCALE GENOMIC DNA]</scope>
    <source>
        <strain evidence="7">PEPV15</strain>
    </source>
</reference>
<protein>
    <submittedName>
        <fullName evidence="6">Type I restriction endonuclease subunit S</fullName>
    </submittedName>
</protein>
<feature type="compositionally biased region" description="Basic residues" evidence="4">
    <location>
        <begin position="431"/>
        <end position="443"/>
    </location>
</feature>
<dbReference type="InterPro" id="IPR044946">
    <property type="entry name" value="Restrct_endonuc_typeI_TRD_sf"/>
</dbReference>
<dbReference type="GO" id="GO:0003677">
    <property type="term" value="F:DNA binding"/>
    <property type="evidence" value="ECO:0007669"/>
    <property type="project" value="UniProtKB-KW"/>
</dbReference>
<keyword evidence="7" id="KW-1185">Reference proteome</keyword>
<evidence type="ECO:0000313" key="6">
    <source>
        <dbReference type="EMBL" id="PSH59308.1"/>
    </source>
</evidence>
<dbReference type="AlphaFoldDB" id="A0A2P7AYM1"/>
<accession>A0A2P7AYM1</accession>
<dbReference type="Pfam" id="PF01420">
    <property type="entry name" value="Methylase_S"/>
    <property type="match status" value="1"/>
</dbReference>
<gene>
    <name evidence="6" type="ORF">CU100_00425</name>
</gene>
<dbReference type="InterPro" id="IPR000055">
    <property type="entry name" value="Restrct_endonuc_typeI_TRD"/>
</dbReference>
<evidence type="ECO:0000256" key="3">
    <source>
        <dbReference type="ARBA" id="ARBA00023125"/>
    </source>
</evidence>
<feature type="domain" description="Type I restriction modification DNA specificity" evidence="5">
    <location>
        <begin position="6"/>
        <end position="171"/>
    </location>
</feature>
<keyword evidence="6" id="KW-0378">Hydrolase</keyword>